<evidence type="ECO:0000256" key="1">
    <source>
        <dbReference type="ARBA" id="ARBA00004123"/>
    </source>
</evidence>
<evidence type="ECO:0000256" key="3">
    <source>
        <dbReference type="ARBA" id="ARBA00023242"/>
    </source>
</evidence>
<feature type="region of interest" description="Disordered" evidence="4">
    <location>
        <begin position="294"/>
        <end position="510"/>
    </location>
</feature>
<dbReference type="AlphaFoldDB" id="A0A168BVQ3"/>
<feature type="compositionally biased region" description="Low complexity" evidence="4">
    <location>
        <begin position="445"/>
        <end position="467"/>
    </location>
</feature>
<dbReference type="EMBL" id="AZGZ01000004">
    <property type="protein sequence ID" value="KZZ95805.1"/>
    <property type="molecule type" value="Genomic_DNA"/>
</dbReference>
<protein>
    <submittedName>
        <fullName evidence="5">Nuclear protein DGCR14</fullName>
    </submittedName>
</protein>
<dbReference type="Pfam" id="PF09751">
    <property type="entry name" value="Es2"/>
    <property type="match status" value="1"/>
</dbReference>
<comment type="caution">
    <text evidence="5">The sequence shown here is derived from an EMBL/GenBank/DDBJ whole genome shotgun (WGS) entry which is preliminary data.</text>
</comment>
<gene>
    <name evidence="5" type="ORF">AAP_01481</name>
</gene>
<comment type="subcellular location">
    <subcellularLocation>
        <location evidence="1">Nucleus</location>
    </subcellularLocation>
</comment>
<feature type="region of interest" description="Disordered" evidence="4">
    <location>
        <begin position="1"/>
        <end position="37"/>
    </location>
</feature>
<dbReference type="PANTHER" id="PTHR12940:SF0">
    <property type="entry name" value="SPLICING FACTOR ESS-2 HOMOLOG"/>
    <property type="match status" value="1"/>
</dbReference>
<evidence type="ECO:0000256" key="4">
    <source>
        <dbReference type="SAM" id="MobiDB-lite"/>
    </source>
</evidence>
<feature type="compositionally biased region" description="Basic and acidic residues" evidence="4">
    <location>
        <begin position="384"/>
        <end position="410"/>
    </location>
</feature>
<dbReference type="GO" id="GO:0071013">
    <property type="term" value="C:catalytic step 2 spliceosome"/>
    <property type="evidence" value="ECO:0007669"/>
    <property type="project" value="TreeGrafter"/>
</dbReference>
<accession>A0A168BVQ3</accession>
<sequence>MTPPTTSSSSSQALVKKSRDNELMPPPPPPKRIKRPAKVLEEDEYTEALSQIIARDYFPGLLETEAKQDYLDALQSKDEVWIARAGRQLVEIMTPGPKSRGRRGVSMTPGGNRPTETPLATPKGWVGDTPASVSVAGVETPSTTEETKPKKQRPDITNMSLGAFQAKYTSEDNESFNKLLDKQNEKRRERYAWLWNENKIPTARQIAHRKQEMKRLEAQAAKTSSNTDKQLIKTDLDARPAKPDAWKSKPRNALMFAPDSIEDTHETLQQKAEAESRASHKQVLYHNTRIQSHIEGVPDRPPSPTASAIRDAIAGRPRRSESDAGLLGGETPRVNGYSFVDEDEPVPEPNSKSDLKSQDYYMKLLKSEGVDTTPSPFTIRGNRKREELHHRMVERVAKSKRAEKISRETKTPVPKFPSSPMIAFGRTPGTGDLRFGGGTSSGPKSSSLASSLNSNNNNDNNNNNSSSKAALTPAAQRLWERVGRTSRTSVPSRSSSDLKNMWTPVSKRKK</sequence>
<dbReference type="OrthoDB" id="19679at2759"/>
<dbReference type="InterPro" id="IPR019148">
    <property type="entry name" value="Nuclear_protein_DGCR14_ESS-2"/>
</dbReference>
<proteinExistence type="inferred from homology"/>
<feature type="compositionally biased region" description="Basic and acidic residues" evidence="4">
    <location>
        <begin position="145"/>
        <end position="154"/>
    </location>
</feature>
<keyword evidence="3" id="KW-0539">Nucleus</keyword>
<reference evidence="5 6" key="1">
    <citation type="journal article" date="2016" name="Genome Biol. Evol.">
        <title>Divergent and convergent evolution of fungal pathogenicity.</title>
        <authorList>
            <person name="Shang Y."/>
            <person name="Xiao G."/>
            <person name="Zheng P."/>
            <person name="Cen K."/>
            <person name="Zhan S."/>
            <person name="Wang C."/>
        </authorList>
    </citation>
    <scope>NUCLEOTIDE SEQUENCE [LARGE SCALE GENOMIC DNA]</scope>
    <source>
        <strain evidence="5 6">ARSEF 7405</strain>
    </source>
</reference>
<dbReference type="Proteomes" id="UP000242877">
    <property type="component" value="Unassembled WGS sequence"/>
</dbReference>
<dbReference type="VEuPathDB" id="FungiDB:AAP_01481"/>
<name>A0A168BVQ3_9EURO</name>
<dbReference type="PANTHER" id="PTHR12940">
    <property type="entry name" value="ES-2 PROTEIN - RELATED"/>
    <property type="match status" value="1"/>
</dbReference>
<evidence type="ECO:0000256" key="2">
    <source>
        <dbReference type="ARBA" id="ARBA00009072"/>
    </source>
</evidence>
<comment type="similarity">
    <text evidence="2">Belongs to the ESS2 family.</text>
</comment>
<evidence type="ECO:0000313" key="6">
    <source>
        <dbReference type="Proteomes" id="UP000242877"/>
    </source>
</evidence>
<feature type="region of interest" description="Disordered" evidence="4">
    <location>
        <begin position="94"/>
        <end position="155"/>
    </location>
</feature>
<feature type="compositionally biased region" description="Low complexity" evidence="4">
    <location>
        <begin position="1"/>
        <end position="11"/>
    </location>
</feature>
<feature type="compositionally biased region" description="Low complexity" evidence="4">
    <location>
        <begin position="485"/>
        <end position="495"/>
    </location>
</feature>
<evidence type="ECO:0000313" key="5">
    <source>
        <dbReference type="EMBL" id="KZZ95805.1"/>
    </source>
</evidence>
<organism evidence="5 6">
    <name type="scientific">Ascosphaera apis ARSEF 7405</name>
    <dbReference type="NCBI Taxonomy" id="392613"/>
    <lineage>
        <taxon>Eukaryota</taxon>
        <taxon>Fungi</taxon>
        <taxon>Dikarya</taxon>
        <taxon>Ascomycota</taxon>
        <taxon>Pezizomycotina</taxon>
        <taxon>Eurotiomycetes</taxon>
        <taxon>Eurotiomycetidae</taxon>
        <taxon>Onygenales</taxon>
        <taxon>Ascosphaeraceae</taxon>
        <taxon>Ascosphaera</taxon>
    </lineage>
</organism>
<keyword evidence="6" id="KW-1185">Reference proteome</keyword>